<dbReference type="InterPro" id="IPR036683">
    <property type="entry name" value="CO_DH_flav_C_dom_sf"/>
</dbReference>
<protein>
    <submittedName>
        <fullName evidence="5">Carbon-monoxide dehydrogenase medium subunit</fullName>
    </submittedName>
</protein>
<dbReference type="Gene3D" id="3.30.390.50">
    <property type="entry name" value="CO dehydrogenase flavoprotein, C-terminal domain"/>
    <property type="match status" value="1"/>
</dbReference>
<evidence type="ECO:0000259" key="4">
    <source>
        <dbReference type="PROSITE" id="PS51387"/>
    </source>
</evidence>
<keyword evidence="6" id="KW-1185">Reference proteome</keyword>
<keyword evidence="3" id="KW-0560">Oxidoreductase</keyword>
<proteinExistence type="predicted"/>
<dbReference type="Proteomes" id="UP000198589">
    <property type="component" value="Unassembled WGS sequence"/>
</dbReference>
<dbReference type="OrthoDB" id="9793944at2"/>
<gene>
    <name evidence="5" type="ORF">SAMN05216574_104226</name>
</gene>
<dbReference type="STRING" id="1798228.SAMN05216574_104226"/>
<sequence length="284" mass="29716">MPKYYRPTTRADALAALAEGGAGARPLVGGTDLLVGLRHHTLEPDLLVDLKAVTDLPEPIAVDDEGMRFGATCTLGELVEHPVVREWYPALVEAALTVGSVAIRNRASLVANSCNASPAADTAPPLLVHGARVTIASLDGDRTAALDDFFLGPRRTLCGPGELVTRIELPRPAPGSGAAFRRLTRRRGVDLATVSVAAGVGPDGALVLGMGAVGPRPLRAEVPGPVDLDDEASLAPALDRLLAAATPISDVRGSREYRLATLRVLTTRAVRTAASRRNPREMAS</sequence>
<evidence type="ECO:0000256" key="1">
    <source>
        <dbReference type="ARBA" id="ARBA00022630"/>
    </source>
</evidence>
<dbReference type="EMBL" id="FOND01000004">
    <property type="protein sequence ID" value="SFE57931.1"/>
    <property type="molecule type" value="Genomic_DNA"/>
</dbReference>
<reference evidence="6" key="1">
    <citation type="submission" date="2016-10" db="EMBL/GenBank/DDBJ databases">
        <authorList>
            <person name="Varghese N."/>
            <person name="Submissions S."/>
        </authorList>
    </citation>
    <scope>NUCLEOTIDE SEQUENCE [LARGE SCALE GENOMIC DNA]</scope>
    <source>
        <strain evidence="6">DSM 46838</strain>
    </source>
</reference>
<dbReference type="Gene3D" id="3.30.465.10">
    <property type="match status" value="1"/>
</dbReference>
<dbReference type="PANTHER" id="PTHR42659">
    <property type="entry name" value="XANTHINE DEHYDROGENASE SUBUNIT C-RELATED"/>
    <property type="match status" value="1"/>
</dbReference>
<dbReference type="InterPro" id="IPR005107">
    <property type="entry name" value="CO_DH_flav_C"/>
</dbReference>
<dbReference type="Pfam" id="PF03450">
    <property type="entry name" value="CO_deh_flav_C"/>
    <property type="match status" value="1"/>
</dbReference>
<dbReference type="Gene3D" id="3.30.43.10">
    <property type="entry name" value="Uridine Diphospho-n-acetylenolpyruvylglucosamine Reductase, domain 2"/>
    <property type="match status" value="1"/>
</dbReference>
<dbReference type="PROSITE" id="PS51387">
    <property type="entry name" value="FAD_PCMH"/>
    <property type="match status" value="1"/>
</dbReference>
<dbReference type="SUPFAM" id="SSF55447">
    <property type="entry name" value="CO dehydrogenase flavoprotein C-terminal domain-like"/>
    <property type="match status" value="1"/>
</dbReference>
<feature type="domain" description="FAD-binding PCMH-type" evidence="4">
    <location>
        <begin position="1"/>
        <end position="174"/>
    </location>
</feature>
<dbReference type="SUPFAM" id="SSF56176">
    <property type="entry name" value="FAD-binding/transporter-associated domain-like"/>
    <property type="match status" value="1"/>
</dbReference>
<dbReference type="InterPro" id="IPR016166">
    <property type="entry name" value="FAD-bd_PCMH"/>
</dbReference>
<keyword evidence="2" id="KW-0274">FAD</keyword>
<dbReference type="GO" id="GO:0016491">
    <property type="term" value="F:oxidoreductase activity"/>
    <property type="evidence" value="ECO:0007669"/>
    <property type="project" value="UniProtKB-KW"/>
</dbReference>
<evidence type="ECO:0000313" key="6">
    <source>
        <dbReference type="Proteomes" id="UP000198589"/>
    </source>
</evidence>
<dbReference type="InterPro" id="IPR002346">
    <property type="entry name" value="Mopterin_DH_FAD-bd"/>
</dbReference>
<dbReference type="RefSeq" id="WP_092196115.1">
    <property type="nucleotide sequence ID" value="NZ_FOND01000004.1"/>
</dbReference>
<dbReference type="InterPro" id="IPR051312">
    <property type="entry name" value="Diverse_Substr_Oxidored"/>
</dbReference>
<dbReference type="InterPro" id="IPR016169">
    <property type="entry name" value="FAD-bd_PCMH_sub2"/>
</dbReference>
<dbReference type="AlphaFoldDB" id="A0A1I2BP90"/>
<dbReference type="GO" id="GO:0071949">
    <property type="term" value="F:FAD binding"/>
    <property type="evidence" value="ECO:0007669"/>
    <property type="project" value="InterPro"/>
</dbReference>
<keyword evidence="1" id="KW-0285">Flavoprotein</keyword>
<evidence type="ECO:0000256" key="3">
    <source>
        <dbReference type="ARBA" id="ARBA00023002"/>
    </source>
</evidence>
<dbReference type="InterPro" id="IPR036318">
    <property type="entry name" value="FAD-bd_PCMH-like_sf"/>
</dbReference>
<dbReference type="Pfam" id="PF00941">
    <property type="entry name" value="FAD_binding_5"/>
    <property type="match status" value="1"/>
</dbReference>
<dbReference type="InterPro" id="IPR016167">
    <property type="entry name" value="FAD-bd_PCMH_sub1"/>
</dbReference>
<dbReference type="PANTHER" id="PTHR42659:SF2">
    <property type="entry name" value="XANTHINE DEHYDROGENASE SUBUNIT C-RELATED"/>
    <property type="match status" value="1"/>
</dbReference>
<evidence type="ECO:0000256" key="2">
    <source>
        <dbReference type="ARBA" id="ARBA00022827"/>
    </source>
</evidence>
<organism evidence="5 6">
    <name type="scientific">Blastococcus tunisiensis</name>
    <dbReference type="NCBI Taxonomy" id="1798228"/>
    <lineage>
        <taxon>Bacteria</taxon>
        <taxon>Bacillati</taxon>
        <taxon>Actinomycetota</taxon>
        <taxon>Actinomycetes</taxon>
        <taxon>Geodermatophilales</taxon>
        <taxon>Geodermatophilaceae</taxon>
        <taxon>Blastococcus</taxon>
    </lineage>
</organism>
<name>A0A1I2BP90_9ACTN</name>
<evidence type="ECO:0000313" key="5">
    <source>
        <dbReference type="EMBL" id="SFE57931.1"/>
    </source>
</evidence>
<accession>A0A1I2BP90</accession>
<dbReference type="SMART" id="SM01092">
    <property type="entry name" value="CO_deh_flav_C"/>
    <property type="match status" value="1"/>
</dbReference>